<sequence>METELLNGSSKNYASKKLNKTQQKVKIAIAQGDGIGPEIMDVTLKILKAAGANIEPNFIELGEQVYLSGNTSGISTKAWDIIGDAKIILKAPVTTPQGKGYKSLNVTLRKSLGLFANVRPVNALHPFVKTNFPDMDVVIIRENEEDLYAGIEHQQTDDVVQCLKLITRPGCERIVRYTFEYARAFGRKKVTCMVKDNIMKLTDGLFHKVFLEIAAEYPDIINESQIIDIGAAHLAAHPERYDVIVTSNLYGDIISDIAAEIGGSVGMAGSANIGKNIAMFEAIHGSAPDIAGQNVANPSGLLNAAINMLAYIGQTEVADKVKNAWLSTLEAGHHTADIYDNKFSIKKLSTSEFAEAIIERLGEKPKRLQESTMASGTGKITIPDYKRKLTNKQLLGVDVFIDWKGTNPEEIGEILSNISAFKLKLKMITNRGVKVFPKGLKETYCTDHWRCRFVAMDADIEGGTPVYKPVEFEQIIALLSKLHNEGMDIIKTENLYEFNGKRAFSLGQGE</sequence>
<evidence type="ECO:0000259" key="19">
    <source>
        <dbReference type="SMART" id="SM01329"/>
    </source>
</evidence>
<dbReference type="GO" id="GO:0051287">
    <property type="term" value="F:NAD binding"/>
    <property type="evidence" value="ECO:0007669"/>
    <property type="project" value="InterPro"/>
</dbReference>
<evidence type="ECO:0000256" key="17">
    <source>
        <dbReference type="ARBA" id="ARBA00031098"/>
    </source>
</evidence>
<proteinExistence type="inferred from homology"/>
<evidence type="ECO:0000256" key="4">
    <source>
        <dbReference type="ARBA" id="ARBA00011738"/>
    </source>
</evidence>
<dbReference type="InterPro" id="IPR024084">
    <property type="entry name" value="IsoPropMal-DH-like_dom"/>
</dbReference>
<dbReference type="GO" id="GO:0006102">
    <property type="term" value="P:isocitrate metabolic process"/>
    <property type="evidence" value="ECO:0007669"/>
    <property type="project" value="TreeGrafter"/>
</dbReference>
<comment type="caution">
    <text evidence="20">The sequence shown here is derived from an EMBL/GenBank/DDBJ whole genome shotgun (WGS) entry which is preliminary data.</text>
</comment>
<keyword evidence="7" id="KW-0329">Glyoxylate bypass</keyword>
<dbReference type="InterPro" id="IPR040978">
    <property type="entry name" value="Isocitrate_DH_TT1725_C"/>
</dbReference>
<evidence type="ECO:0000256" key="12">
    <source>
        <dbReference type="ARBA" id="ARBA00023002"/>
    </source>
</evidence>
<feature type="domain" description="Isopropylmalate dehydrogenase-like" evidence="19">
    <location>
        <begin position="26"/>
        <end position="357"/>
    </location>
</feature>
<evidence type="ECO:0000256" key="7">
    <source>
        <dbReference type="ARBA" id="ARBA00022435"/>
    </source>
</evidence>
<comment type="similarity">
    <text evidence="3">Belongs to the isocitrate and isopropylmalate dehydrogenases family.</text>
</comment>
<accession>A0A3D9HLP0</accession>
<evidence type="ECO:0000256" key="13">
    <source>
        <dbReference type="ARBA" id="ARBA00023211"/>
    </source>
</evidence>
<dbReference type="PANTHER" id="PTHR11835:SF43">
    <property type="entry name" value="ISOPROPYLMALATE DEHYDROGENASE-LIKE DOMAIN-CONTAINING PROTEIN"/>
    <property type="match status" value="1"/>
</dbReference>
<dbReference type="GO" id="GO:0006097">
    <property type="term" value="P:glyoxylate cycle"/>
    <property type="evidence" value="ECO:0007669"/>
    <property type="project" value="UniProtKB-KW"/>
</dbReference>
<evidence type="ECO:0000256" key="6">
    <source>
        <dbReference type="ARBA" id="ARBA00019562"/>
    </source>
</evidence>
<gene>
    <name evidence="20" type="ORF">DFQ02_101423</name>
</gene>
<comment type="function">
    <text evidence="18">Catalyzes the oxidative decarboxylation of isocitrate to 2-oxoglutarate and carbon dioxide with the concomitant reduction of NADP(+).</text>
</comment>
<dbReference type="GO" id="GO:0006099">
    <property type="term" value="P:tricarboxylic acid cycle"/>
    <property type="evidence" value="ECO:0007669"/>
    <property type="project" value="UniProtKB-KW"/>
</dbReference>
<comment type="cofactor">
    <cofactor evidence="2">
        <name>Mg(2+)</name>
        <dbReference type="ChEBI" id="CHEBI:18420"/>
    </cofactor>
</comment>
<evidence type="ECO:0000256" key="9">
    <source>
        <dbReference type="ARBA" id="ARBA00022723"/>
    </source>
</evidence>
<evidence type="ECO:0000256" key="16">
    <source>
        <dbReference type="ARBA" id="ARBA00029990"/>
    </source>
</evidence>
<dbReference type="GO" id="GO:0004450">
    <property type="term" value="F:isocitrate dehydrogenase (NADP+) activity"/>
    <property type="evidence" value="ECO:0007669"/>
    <property type="project" value="UniProtKB-EC"/>
</dbReference>
<evidence type="ECO:0000256" key="2">
    <source>
        <dbReference type="ARBA" id="ARBA00001946"/>
    </source>
</evidence>
<dbReference type="NCBIfam" id="NF006673">
    <property type="entry name" value="PRK09222.1"/>
    <property type="match status" value="1"/>
</dbReference>
<keyword evidence="13" id="KW-0464">Manganese</keyword>
<dbReference type="Gene3D" id="3.30.70.1570">
    <property type="match status" value="1"/>
</dbReference>
<keyword evidence="9" id="KW-0479">Metal-binding</keyword>
<dbReference type="Pfam" id="PF18324">
    <property type="entry name" value="Isocitrate_DH_C_bact"/>
    <property type="match status" value="1"/>
</dbReference>
<dbReference type="PANTHER" id="PTHR11835">
    <property type="entry name" value="DECARBOXYLATING DEHYDROGENASES-ISOCITRATE, ISOPROPYLMALATE, TARTRATE"/>
    <property type="match status" value="1"/>
</dbReference>
<dbReference type="InterPro" id="IPR014273">
    <property type="entry name" value="Isocitrate_DH_bac-typ"/>
</dbReference>
<evidence type="ECO:0000256" key="18">
    <source>
        <dbReference type="ARBA" id="ARBA00046127"/>
    </source>
</evidence>
<protein>
    <recommendedName>
        <fullName evidence="6">Isocitrate dehydrogenase [NADP]</fullName>
        <ecNumber evidence="5">1.1.1.42</ecNumber>
    </recommendedName>
    <alternativeName>
        <fullName evidence="15">IDP</fullName>
    </alternativeName>
    <alternativeName>
        <fullName evidence="16">NADP(+)-specific ICDH</fullName>
    </alternativeName>
    <alternativeName>
        <fullName evidence="17">Oxalosuccinate decarboxylase</fullName>
    </alternativeName>
</protein>
<dbReference type="OrthoDB" id="9806254at2"/>
<dbReference type="PROSITE" id="PS00470">
    <property type="entry name" value="IDH_IMDH"/>
    <property type="match status" value="1"/>
</dbReference>
<dbReference type="RefSeq" id="WP_116039323.1">
    <property type="nucleotide sequence ID" value="NZ_QRDX01000001.1"/>
</dbReference>
<keyword evidence="11" id="KW-0521">NADP</keyword>
<evidence type="ECO:0000313" key="20">
    <source>
        <dbReference type="EMBL" id="RED50393.1"/>
    </source>
</evidence>
<name>A0A3D9HLP0_9FLAO</name>
<keyword evidence="10" id="KW-0460">Magnesium</keyword>
<evidence type="ECO:0000256" key="1">
    <source>
        <dbReference type="ARBA" id="ARBA00001936"/>
    </source>
</evidence>
<evidence type="ECO:0000256" key="15">
    <source>
        <dbReference type="ARBA" id="ARBA00029765"/>
    </source>
</evidence>
<dbReference type="SMART" id="SM01329">
    <property type="entry name" value="Iso_dh"/>
    <property type="match status" value="1"/>
</dbReference>
<organism evidence="20 21">
    <name type="scientific">Seonamhaeicola aphaedonensis</name>
    <dbReference type="NCBI Taxonomy" id="1461338"/>
    <lineage>
        <taxon>Bacteria</taxon>
        <taxon>Pseudomonadati</taxon>
        <taxon>Bacteroidota</taxon>
        <taxon>Flavobacteriia</taxon>
        <taxon>Flavobacteriales</taxon>
        <taxon>Flavobacteriaceae</taxon>
    </lineage>
</organism>
<dbReference type="NCBIfam" id="TIGR02924">
    <property type="entry name" value="ICDH_alpha"/>
    <property type="match status" value="1"/>
</dbReference>
<keyword evidence="8" id="KW-0816">Tricarboxylic acid cycle</keyword>
<dbReference type="InterPro" id="IPR046997">
    <property type="entry name" value="Isocitrate_DH_TT1725_C_sf"/>
</dbReference>
<reference evidence="20 21" key="1">
    <citation type="submission" date="2018-07" db="EMBL/GenBank/DDBJ databases">
        <title>Genomic Encyclopedia of Type Strains, Phase III (KMG-III): the genomes of soil and plant-associated and newly described type strains.</title>
        <authorList>
            <person name="Whitman W."/>
        </authorList>
    </citation>
    <scope>NUCLEOTIDE SEQUENCE [LARGE SCALE GENOMIC DNA]</scope>
    <source>
        <strain evidence="20 21">CECT 8487</strain>
    </source>
</reference>
<evidence type="ECO:0000256" key="8">
    <source>
        <dbReference type="ARBA" id="ARBA00022532"/>
    </source>
</evidence>
<dbReference type="FunFam" id="3.40.718.10:FF:000020">
    <property type="entry name" value="Isocitrate dehydrogenase"/>
    <property type="match status" value="1"/>
</dbReference>
<dbReference type="GO" id="GO:0004449">
    <property type="term" value="F:isocitrate dehydrogenase (NAD+) activity"/>
    <property type="evidence" value="ECO:0007669"/>
    <property type="project" value="TreeGrafter"/>
</dbReference>
<dbReference type="Gene3D" id="3.40.718.10">
    <property type="entry name" value="Isopropylmalate Dehydrogenase"/>
    <property type="match status" value="1"/>
</dbReference>
<dbReference type="EC" id="1.1.1.42" evidence="5"/>
<evidence type="ECO:0000256" key="3">
    <source>
        <dbReference type="ARBA" id="ARBA00007769"/>
    </source>
</evidence>
<dbReference type="Pfam" id="PF00180">
    <property type="entry name" value="Iso_dh"/>
    <property type="match status" value="1"/>
</dbReference>
<evidence type="ECO:0000256" key="5">
    <source>
        <dbReference type="ARBA" id="ARBA00013013"/>
    </source>
</evidence>
<comment type="catalytic activity">
    <reaction evidence="14">
        <text>D-threo-isocitrate + NADP(+) = 2-oxoglutarate + CO2 + NADPH</text>
        <dbReference type="Rhea" id="RHEA:19629"/>
        <dbReference type="ChEBI" id="CHEBI:15562"/>
        <dbReference type="ChEBI" id="CHEBI:16526"/>
        <dbReference type="ChEBI" id="CHEBI:16810"/>
        <dbReference type="ChEBI" id="CHEBI:57783"/>
        <dbReference type="ChEBI" id="CHEBI:58349"/>
        <dbReference type="EC" id="1.1.1.42"/>
    </reaction>
</comment>
<evidence type="ECO:0000256" key="10">
    <source>
        <dbReference type="ARBA" id="ARBA00022842"/>
    </source>
</evidence>
<dbReference type="EMBL" id="QRDX01000001">
    <property type="protein sequence ID" value="RED50393.1"/>
    <property type="molecule type" value="Genomic_DNA"/>
</dbReference>
<evidence type="ECO:0000256" key="14">
    <source>
        <dbReference type="ARBA" id="ARBA00023554"/>
    </source>
</evidence>
<evidence type="ECO:0000256" key="11">
    <source>
        <dbReference type="ARBA" id="ARBA00022857"/>
    </source>
</evidence>
<comment type="subunit">
    <text evidence="4">Homodimer.</text>
</comment>
<dbReference type="Proteomes" id="UP000256629">
    <property type="component" value="Unassembled WGS sequence"/>
</dbReference>
<evidence type="ECO:0000313" key="21">
    <source>
        <dbReference type="Proteomes" id="UP000256629"/>
    </source>
</evidence>
<dbReference type="AlphaFoldDB" id="A0A3D9HLP0"/>
<keyword evidence="21" id="KW-1185">Reference proteome</keyword>
<dbReference type="InterPro" id="IPR019818">
    <property type="entry name" value="IsoCit/isopropylmalate_DH_CS"/>
</dbReference>
<dbReference type="SUPFAM" id="SSF53659">
    <property type="entry name" value="Isocitrate/Isopropylmalate dehydrogenase-like"/>
    <property type="match status" value="1"/>
</dbReference>
<comment type="cofactor">
    <cofactor evidence="1">
        <name>Mn(2+)</name>
        <dbReference type="ChEBI" id="CHEBI:29035"/>
    </cofactor>
</comment>
<dbReference type="GO" id="GO:0000287">
    <property type="term" value="F:magnesium ion binding"/>
    <property type="evidence" value="ECO:0007669"/>
    <property type="project" value="InterPro"/>
</dbReference>
<keyword evidence="12" id="KW-0560">Oxidoreductase</keyword>